<gene>
    <name evidence="1" type="ORF">BACCOPRO_00117</name>
</gene>
<name>S0F595_9BACT</name>
<dbReference type="Proteomes" id="UP000014073">
    <property type="component" value="Unassembled WGS sequence"/>
</dbReference>
<dbReference type="EMBL" id="ACBW01000013">
    <property type="protein sequence ID" value="EEF74652.1"/>
    <property type="molecule type" value="Genomic_DNA"/>
</dbReference>
<keyword evidence="2" id="KW-1185">Reference proteome</keyword>
<dbReference type="HOGENOM" id="CLU_2840536_0_0_10"/>
<dbReference type="STRING" id="547042.BACCOPRO_00117"/>
<sequence length="65" mass="7343">MPYKGHLNHFLYQLPIKLKDDAHLQPGIKGGQLSLYNAANAILLCADDAEEYKHKKVSVHKSRTL</sequence>
<evidence type="ECO:0000313" key="1">
    <source>
        <dbReference type="EMBL" id="EEF74652.1"/>
    </source>
</evidence>
<accession>S0F595</accession>
<organism evidence="1 2">
    <name type="scientific">Phocaeicola coprophilus DSM 18228 = JCM 13818</name>
    <dbReference type="NCBI Taxonomy" id="547042"/>
    <lineage>
        <taxon>Bacteria</taxon>
        <taxon>Pseudomonadati</taxon>
        <taxon>Bacteroidota</taxon>
        <taxon>Bacteroidia</taxon>
        <taxon>Bacteroidales</taxon>
        <taxon>Bacteroidaceae</taxon>
        <taxon>Phocaeicola</taxon>
    </lineage>
</organism>
<evidence type="ECO:0000313" key="2">
    <source>
        <dbReference type="Proteomes" id="UP000014073"/>
    </source>
</evidence>
<protein>
    <submittedName>
        <fullName evidence="1">Uncharacterized protein</fullName>
    </submittedName>
</protein>
<reference evidence="1 2" key="1">
    <citation type="submission" date="2008-12" db="EMBL/GenBank/DDBJ databases">
        <authorList>
            <person name="Fulton L."/>
            <person name="Clifton S."/>
            <person name="Fulton B."/>
            <person name="Xu J."/>
            <person name="Minx P."/>
            <person name="Pepin K.H."/>
            <person name="Johnson M."/>
            <person name="Bhonagiri V."/>
            <person name="Nash W.E."/>
            <person name="Mardis E.R."/>
            <person name="Wilson R.K."/>
        </authorList>
    </citation>
    <scope>NUCLEOTIDE SEQUENCE [LARGE SCALE GENOMIC DNA]</scope>
    <source>
        <strain evidence="1 2">DSM 18228</strain>
    </source>
</reference>
<dbReference type="AlphaFoldDB" id="S0F595"/>
<proteinExistence type="predicted"/>
<comment type="caution">
    <text evidence="1">The sequence shown here is derived from an EMBL/GenBank/DDBJ whole genome shotgun (WGS) entry which is preliminary data.</text>
</comment>